<dbReference type="Proteomes" id="UP000799755">
    <property type="component" value="Unassembled WGS sequence"/>
</dbReference>
<evidence type="ECO:0000313" key="2">
    <source>
        <dbReference type="Proteomes" id="UP000799755"/>
    </source>
</evidence>
<dbReference type="EMBL" id="MU003574">
    <property type="protein sequence ID" value="KAF2462598.1"/>
    <property type="molecule type" value="Genomic_DNA"/>
</dbReference>
<evidence type="ECO:0000313" key="1">
    <source>
        <dbReference type="EMBL" id="KAF2462598.1"/>
    </source>
</evidence>
<protein>
    <submittedName>
        <fullName evidence="1">Uncharacterized protein</fullName>
    </submittedName>
</protein>
<name>A0ACB6Q6U1_9PLEO</name>
<accession>A0ACB6Q6U1</accession>
<comment type="caution">
    <text evidence="1">The sequence shown here is derived from an EMBL/GenBank/DDBJ whole genome shotgun (WGS) entry which is preliminary data.</text>
</comment>
<gene>
    <name evidence="1" type="ORF">BDR25DRAFT_363846</name>
</gene>
<reference evidence="1" key="1">
    <citation type="journal article" date="2020" name="Stud. Mycol.">
        <title>101 Dothideomycetes genomes: a test case for predicting lifestyles and emergence of pathogens.</title>
        <authorList>
            <person name="Haridas S."/>
            <person name="Albert R."/>
            <person name="Binder M."/>
            <person name="Bloem J."/>
            <person name="Labutti K."/>
            <person name="Salamov A."/>
            <person name="Andreopoulos B."/>
            <person name="Baker S."/>
            <person name="Barry K."/>
            <person name="Bills G."/>
            <person name="Bluhm B."/>
            <person name="Cannon C."/>
            <person name="Castanera R."/>
            <person name="Culley D."/>
            <person name="Daum C."/>
            <person name="Ezra D."/>
            <person name="Gonzalez J."/>
            <person name="Henrissat B."/>
            <person name="Kuo A."/>
            <person name="Liang C."/>
            <person name="Lipzen A."/>
            <person name="Lutzoni F."/>
            <person name="Magnuson J."/>
            <person name="Mondo S."/>
            <person name="Nolan M."/>
            <person name="Ohm R."/>
            <person name="Pangilinan J."/>
            <person name="Park H.-J."/>
            <person name="Ramirez L."/>
            <person name="Alfaro M."/>
            <person name="Sun H."/>
            <person name="Tritt A."/>
            <person name="Yoshinaga Y."/>
            <person name="Zwiers L.-H."/>
            <person name="Turgeon B."/>
            <person name="Goodwin S."/>
            <person name="Spatafora J."/>
            <person name="Crous P."/>
            <person name="Grigoriev I."/>
        </authorList>
    </citation>
    <scope>NUCLEOTIDE SEQUENCE</scope>
    <source>
        <strain evidence="1">ATCC 200398</strain>
    </source>
</reference>
<sequence length="477" mass="52391">MSLLHFHSKTLQGFLLIIKTCSLNLATKFLSITPCIKSSPAKTTPYIPSHHGMESIPPSYPPAKGTATPPCFSPTATLSSPQPATNSTPSSFSAKPSHSRQDIAPNPNKCQRCRMSKKGCDGKKPVCSRCSQRGTQCVYGAAIAKDGNSNVAMPKKVAGVKRGIGSMQGEFAGLMPVPEQGMVKVEALDTVAVDMDIYGNVKTKAVWKNDKATATTSKTRAKRSRIPHSHALNKRIEVEYVEYSPDKAQQFLTQETDVAMEEALLDAEDIQAQDTDRGNDTCFRIIEFGDMDLKHLSPNLQVEWQEIAAMVYNALYFGEELVEDVDGEKKAQLRQLVEDLIALQSQRKDAPELVVALGKLVATVRFFYDFYEHFGRCAARILVGDWLTVSPCAWRQSIAVSLGILDPFLRRPQRYAPLSHSNQLGWNSGMIWTKTVACSNTNIRINPNLGCIADISINHCPNAVGIHSEAYGSAWGL</sequence>
<keyword evidence="2" id="KW-1185">Reference proteome</keyword>
<organism evidence="1 2">
    <name type="scientific">Lindgomyces ingoldianus</name>
    <dbReference type="NCBI Taxonomy" id="673940"/>
    <lineage>
        <taxon>Eukaryota</taxon>
        <taxon>Fungi</taxon>
        <taxon>Dikarya</taxon>
        <taxon>Ascomycota</taxon>
        <taxon>Pezizomycotina</taxon>
        <taxon>Dothideomycetes</taxon>
        <taxon>Pleosporomycetidae</taxon>
        <taxon>Pleosporales</taxon>
        <taxon>Lindgomycetaceae</taxon>
        <taxon>Lindgomyces</taxon>
    </lineage>
</organism>
<proteinExistence type="predicted"/>